<dbReference type="PROSITE" id="PS00531">
    <property type="entry name" value="RNASE_T2_2"/>
    <property type="match status" value="1"/>
</dbReference>
<feature type="chain" id="PRO_5004550264" description="ribonuclease T2" evidence="7">
    <location>
        <begin position="20"/>
        <end position="294"/>
    </location>
</feature>
<dbReference type="CDD" id="cd01061">
    <property type="entry name" value="RNase_T2_euk"/>
    <property type="match status" value="1"/>
</dbReference>
<evidence type="ECO:0000256" key="5">
    <source>
        <dbReference type="RuleBase" id="RU004328"/>
    </source>
</evidence>
<dbReference type="InterPro" id="IPR033697">
    <property type="entry name" value="Ribonuclease_T2_eukaryotic"/>
</dbReference>
<dbReference type="InParanoid" id="S8EET7"/>
<evidence type="ECO:0000313" key="9">
    <source>
        <dbReference type="Proteomes" id="UP000015241"/>
    </source>
</evidence>
<keyword evidence="9" id="KW-1185">Reference proteome</keyword>
<keyword evidence="7" id="KW-0732">Signal</keyword>
<gene>
    <name evidence="8" type="ORF">FOMPIDRAFT_1116215</name>
</gene>
<feature type="active site" evidence="4">
    <location>
        <position position="91"/>
    </location>
</feature>
<dbReference type="InterPro" id="IPR036430">
    <property type="entry name" value="RNase_T2-like_sf"/>
</dbReference>
<dbReference type="GO" id="GO:0003723">
    <property type="term" value="F:RNA binding"/>
    <property type="evidence" value="ECO:0007669"/>
    <property type="project" value="InterPro"/>
</dbReference>
<dbReference type="Gene3D" id="3.90.730.10">
    <property type="entry name" value="Ribonuclease T2-like"/>
    <property type="match status" value="1"/>
</dbReference>
<name>S8EET7_FOMSC</name>
<evidence type="ECO:0000256" key="1">
    <source>
        <dbReference type="ARBA" id="ARBA00007469"/>
    </source>
</evidence>
<dbReference type="GO" id="GO:0005576">
    <property type="term" value="C:extracellular region"/>
    <property type="evidence" value="ECO:0007669"/>
    <property type="project" value="TreeGrafter"/>
</dbReference>
<dbReference type="AlphaFoldDB" id="S8EET7"/>
<dbReference type="PANTHER" id="PTHR11240">
    <property type="entry name" value="RIBONUCLEASE T2"/>
    <property type="match status" value="1"/>
</dbReference>
<dbReference type="InterPro" id="IPR001568">
    <property type="entry name" value="RNase_T2-like"/>
</dbReference>
<dbReference type="OrthoDB" id="435754at2759"/>
<dbReference type="GO" id="GO:0006401">
    <property type="term" value="P:RNA catabolic process"/>
    <property type="evidence" value="ECO:0007669"/>
    <property type="project" value="TreeGrafter"/>
</dbReference>
<evidence type="ECO:0000256" key="4">
    <source>
        <dbReference type="PIRSR" id="PIRSR633697-1"/>
    </source>
</evidence>
<feature type="region of interest" description="Disordered" evidence="6">
    <location>
        <begin position="264"/>
        <end position="294"/>
    </location>
</feature>
<evidence type="ECO:0000313" key="8">
    <source>
        <dbReference type="EMBL" id="EPT03542.1"/>
    </source>
</evidence>
<dbReference type="EMBL" id="KE504130">
    <property type="protein sequence ID" value="EPT03542.1"/>
    <property type="molecule type" value="Genomic_DNA"/>
</dbReference>
<feature type="signal peptide" evidence="7">
    <location>
        <begin position="1"/>
        <end position="19"/>
    </location>
</feature>
<dbReference type="EC" id="4.6.1.19" evidence="2"/>
<dbReference type="InterPro" id="IPR018188">
    <property type="entry name" value="RNase_T2_His_AS_1"/>
</dbReference>
<reference evidence="8 9" key="1">
    <citation type="journal article" date="2012" name="Science">
        <title>The Paleozoic origin of enzymatic lignin decomposition reconstructed from 31 fungal genomes.</title>
        <authorList>
            <person name="Floudas D."/>
            <person name="Binder M."/>
            <person name="Riley R."/>
            <person name="Barry K."/>
            <person name="Blanchette R.A."/>
            <person name="Henrissat B."/>
            <person name="Martinez A.T."/>
            <person name="Otillar R."/>
            <person name="Spatafora J.W."/>
            <person name="Yadav J.S."/>
            <person name="Aerts A."/>
            <person name="Benoit I."/>
            <person name="Boyd A."/>
            <person name="Carlson A."/>
            <person name="Copeland A."/>
            <person name="Coutinho P.M."/>
            <person name="de Vries R.P."/>
            <person name="Ferreira P."/>
            <person name="Findley K."/>
            <person name="Foster B."/>
            <person name="Gaskell J."/>
            <person name="Glotzer D."/>
            <person name="Gorecki P."/>
            <person name="Heitman J."/>
            <person name="Hesse C."/>
            <person name="Hori C."/>
            <person name="Igarashi K."/>
            <person name="Jurgens J.A."/>
            <person name="Kallen N."/>
            <person name="Kersten P."/>
            <person name="Kohler A."/>
            <person name="Kuees U."/>
            <person name="Kumar T.K.A."/>
            <person name="Kuo A."/>
            <person name="LaButti K."/>
            <person name="Larrondo L.F."/>
            <person name="Lindquist E."/>
            <person name="Ling A."/>
            <person name="Lombard V."/>
            <person name="Lucas S."/>
            <person name="Lundell T."/>
            <person name="Martin R."/>
            <person name="McLaughlin D.J."/>
            <person name="Morgenstern I."/>
            <person name="Morin E."/>
            <person name="Murat C."/>
            <person name="Nagy L.G."/>
            <person name="Nolan M."/>
            <person name="Ohm R.A."/>
            <person name="Patyshakuliyeva A."/>
            <person name="Rokas A."/>
            <person name="Ruiz-Duenas F.J."/>
            <person name="Sabat G."/>
            <person name="Salamov A."/>
            <person name="Samejima M."/>
            <person name="Schmutz J."/>
            <person name="Slot J.C."/>
            <person name="St John F."/>
            <person name="Stenlid J."/>
            <person name="Sun H."/>
            <person name="Sun S."/>
            <person name="Syed K."/>
            <person name="Tsang A."/>
            <person name="Wiebenga A."/>
            <person name="Young D."/>
            <person name="Pisabarro A."/>
            <person name="Eastwood D.C."/>
            <person name="Martin F."/>
            <person name="Cullen D."/>
            <person name="Grigoriev I.V."/>
            <person name="Hibbett D.S."/>
        </authorList>
    </citation>
    <scope>NUCLEOTIDE SEQUENCE</scope>
    <source>
        <strain evidence="9">FP-58527</strain>
    </source>
</reference>
<keyword evidence="3" id="KW-1015">Disulfide bond</keyword>
<dbReference type="InterPro" id="IPR033130">
    <property type="entry name" value="RNase_T2_His_AS_2"/>
</dbReference>
<evidence type="ECO:0000256" key="3">
    <source>
        <dbReference type="ARBA" id="ARBA00023157"/>
    </source>
</evidence>
<accession>S8EET7</accession>
<organism evidence="8 9">
    <name type="scientific">Fomitopsis schrenkii</name>
    <name type="common">Brown rot fungus</name>
    <dbReference type="NCBI Taxonomy" id="2126942"/>
    <lineage>
        <taxon>Eukaryota</taxon>
        <taxon>Fungi</taxon>
        <taxon>Dikarya</taxon>
        <taxon>Basidiomycota</taxon>
        <taxon>Agaricomycotina</taxon>
        <taxon>Agaricomycetes</taxon>
        <taxon>Polyporales</taxon>
        <taxon>Fomitopsis</taxon>
    </lineage>
</organism>
<dbReference type="eggNOG" id="KOG1642">
    <property type="taxonomic scope" value="Eukaryota"/>
</dbReference>
<dbReference type="SUPFAM" id="SSF55895">
    <property type="entry name" value="Ribonuclease Rh-like"/>
    <property type="match status" value="1"/>
</dbReference>
<dbReference type="GO" id="GO:0033897">
    <property type="term" value="F:ribonuclease T2 activity"/>
    <property type="evidence" value="ECO:0007669"/>
    <property type="project" value="UniProtKB-EC"/>
</dbReference>
<proteinExistence type="inferred from homology"/>
<dbReference type="PROSITE" id="PS00530">
    <property type="entry name" value="RNASE_T2_1"/>
    <property type="match status" value="1"/>
</dbReference>
<evidence type="ECO:0000256" key="2">
    <source>
        <dbReference type="ARBA" id="ARBA00012571"/>
    </source>
</evidence>
<evidence type="ECO:0000256" key="6">
    <source>
        <dbReference type="SAM" id="MobiDB-lite"/>
    </source>
</evidence>
<dbReference type="Pfam" id="PF00445">
    <property type="entry name" value="Ribonuclease_T2"/>
    <property type="match status" value="1"/>
</dbReference>
<dbReference type="Proteomes" id="UP000015241">
    <property type="component" value="Unassembled WGS sequence"/>
</dbReference>
<feature type="active site" evidence="4">
    <location>
        <position position="149"/>
    </location>
</feature>
<dbReference type="HOGENOM" id="CLU_037966_1_0_1"/>
<comment type="similarity">
    <text evidence="1 5">Belongs to the RNase T2 family.</text>
</comment>
<sequence>MLTPIVLSASALAASSVVAGRIVKPWGTGKPAGILGTRAAAASCSSSLPASCQNSTVETNTCCFEGLGLIQQVQFWDTDPVTGPSDSWTIHGLWPNYCDGDYPSNCDSSRDYDDITSLLEDQGASDTLSFMQDYWQSDDESNEKFWEHEWDKHGTCYTTLAADCFSDYETGEDAVTFFETAVALFKELPTYDWLSEAGITPDSSKTYTLSELQSAIQSAAGVTASFDCDDGELYQIEYWFNVQGSVASGDFLPIDAFEKGSCKSSGIQYLPKDESSSSKRRRRSRSRSSAADSA</sequence>
<dbReference type="PANTHER" id="PTHR11240:SF22">
    <property type="entry name" value="RIBONUCLEASE T2"/>
    <property type="match status" value="1"/>
</dbReference>
<feature type="active site" evidence="4">
    <location>
        <position position="153"/>
    </location>
</feature>
<evidence type="ECO:0000256" key="7">
    <source>
        <dbReference type="SAM" id="SignalP"/>
    </source>
</evidence>
<protein>
    <recommendedName>
        <fullName evidence="2">ribonuclease T2</fullName>
        <ecNumber evidence="2">4.6.1.19</ecNumber>
    </recommendedName>
</protein>